<dbReference type="Gramene" id="LPERR11G08660.2">
    <property type="protein sequence ID" value="LPERR11G08660.2"/>
    <property type="gene ID" value="LPERR11G08660"/>
</dbReference>
<organism evidence="2 3">
    <name type="scientific">Leersia perrieri</name>
    <dbReference type="NCBI Taxonomy" id="77586"/>
    <lineage>
        <taxon>Eukaryota</taxon>
        <taxon>Viridiplantae</taxon>
        <taxon>Streptophyta</taxon>
        <taxon>Embryophyta</taxon>
        <taxon>Tracheophyta</taxon>
        <taxon>Spermatophyta</taxon>
        <taxon>Magnoliopsida</taxon>
        <taxon>Liliopsida</taxon>
        <taxon>Poales</taxon>
        <taxon>Poaceae</taxon>
        <taxon>BOP clade</taxon>
        <taxon>Oryzoideae</taxon>
        <taxon>Oryzeae</taxon>
        <taxon>Oryzinae</taxon>
        <taxon>Leersia</taxon>
    </lineage>
</organism>
<sequence>MALKQKGTDSAAAAADPKKRRPVGFSGIATDYKMTDFSREENESLNLFFSNVVTDGKVISNDASIDQDLADQLKASKHNVVARYRDNHCG</sequence>
<evidence type="ECO:0000256" key="1">
    <source>
        <dbReference type="SAM" id="MobiDB-lite"/>
    </source>
</evidence>
<reference evidence="3" key="2">
    <citation type="submission" date="2013-12" db="EMBL/GenBank/DDBJ databases">
        <authorList>
            <person name="Yu Y."/>
            <person name="Lee S."/>
            <person name="de Baynast K."/>
            <person name="Wissotski M."/>
            <person name="Liu L."/>
            <person name="Talag J."/>
            <person name="Goicoechea J."/>
            <person name="Angelova A."/>
            <person name="Jetty R."/>
            <person name="Kudrna D."/>
            <person name="Golser W."/>
            <person name="Rivera L."/>
            <person name="Zhang J."/>
            <person name="Wing R."/>
        </authorList>
    </citation>
    <scope>NUCLEOTIDE SEQUENCE</scope>
</reference>
<dbReference type="Proteomes" id="UP000032180">
    <property type="component" value="Chromosome 11"/>
</dbReference>
<name>A0A0D9XRB7_9ORYZ</name>
<feature type="region of interest" description="Disordered" evidence="1">
    <location>
        <begin position="1"/>
        <end position="22"/>
    </location>
</feature>
<protein>
    <submittedName>
        <fullName evidence="2">Uncharacterized protein</fullName>
    </submittedName>
</protein>
<reference evidence="2" key="3">
    <citation type="submission" date="2015-04" db="UniProtKB">
        <authorList>
            <consortium name="EnsemblPlants"/>
        </authorList>
    </citation>
    <scope>IDENTIFICATION</scope>
</reference>
<keyword evidence="3" id="KW-1185">Reference proteome</keyword>
<evidence type="ECO:0000313" key="2">
    <source>
        <dbReference type="EnsemblPlants" id="LPERR11G08660.2"/>
    </source>
</evidence>
<evidence type="ECO:0000313" key="3">
    <source>
        <dbReference type="Proteomes" id="UP000032180"/>
    </source>
</evidence>
<dbReference type="EnsemblPlants" id="LPERR11G08660.2">
    <property type="protein sequence ID" value="LPERR11G08660.2"/>
    <property type="gene ID" value="LPERR11G08660"/>
</dbReference>
<reference evidence="2 3" key="1">
    <citation type="submission" date="2012-08" db="EMBL/GenBank/DDBJ databases">
        <title>Oryza genome evolution.</title>
        <authorList>
            <person name="Wing R.A."/>
        </authorList>
    </citation>
    <scope>NUCLEOTIDE SEQUENCE</scope>
</reference>
<dbReference type="HOGENOM" id="CLU_2515899_0_0_1"/>
<accession>A0A0D9XRB7</accession>
<dbReference type="AlphaFoldDB" id="A0A0D9XRB7"/>
<proteinExistence type="predicted"/>